<evidence type="ECO:0000259" key="2">
    <source>
        <dbReference type="PROSITE" id="PS50805"/>
    </source>
</evidence>
<organism evidence="3 4">
    <name type="scientific">Diceros bicornis minor</name>
    <name type="common">South-central black rhinoceros</name>
    <dbReference type="NCBI Taxonomy" id="77932"/>
    <lineage>
        <taxon>Eukaryota</taxon>
        <taxon>Metazoa</taxon>
        <taxon>Chordata</taxon>
        <taxon>Craniata</taxon>
        <taxon>Vertebrata</taxon>
        <taxon>Euteleostomi</taxon>
        <taxon>Mammalia</taxon>
        <taxon>Eutheria</taxon>
        <taxon>Laurasiatheria</taxon>
        <taxon>Perissodactyla</taxon>
        <taxon>Rhinocerotidae</taxon>
        <taxon>Diceros</taxon>
    </lineage>
</organism>
<feature type="region of interest" description="Disordered" evidence="1">
    <location>
        <begin position="75"/>
        <end position="109"/>
    </location>
</feature>
<accession>A0A7J7FNC1</accession>
<comment type="caution">
    <text evidence="3">The sequence shown here is derived from an EMBL/GenBank/DDBJ whole genome shotgun (WGS) entry which is preliminary data.</text>
</comment>
<dbReference type="EMBL" id="JACDTQ010000092">
    <property type="protein sequence ID" value="KAF5929539.1"/>
    <property type="molecule type" value="Genomic_DNA"/>
</dbReference>
<dbReference type="InterPro" id="IPR036051">
    <property type="entry name" value="KRAB_dom_sf"/>
</dbReference>
<dbReference type="Proteomes" id="UP000551758">
    <property type="component" value="Unassembled WGS sequence"/>
</dbReference>
<evidence type="ECO:0000313" key="3">
    <source>
        <dbReference type="EMBL" id="KAF5929539.1"/>
    </source>
</evidence>
<dbReference type="GO" id="GO:0006355">
    <property type="term" value="P:regulation of DNA-templated transcription"/>
    <property type="evidence" value="ECO:0007669"/>
    <property type="project" value="InterPro"/>
</dbReference>
<evidence type="ECO:0000313" key="4">
    <source>
        <dbReference type="Proteomes" id="UP000551758"/>
    </source>
</evidence>
<dbReference type="SUPFAM" id="SSF109640">
    <property type="entry name" value="KRAB domain (Kruppel-associated box)"/>
    <property type="match status" value="1"/>
</dbReference>
<reference evidence="3 4" key="1">
    <citation type="journal article" date="2020" name="Mol. Biol. Evol.">
        <title>Interspecific Gene Flow and the Evolution of Specialization in Black and White Rhinoceros.</title>
        <authorList>
            <person name="Moodley Y."/>
            <person name="Westbury M.V."/>
            <person name="Russo I.M."/>
            <person name="Gopalakrishnan S."/>
            <person name="Rakotoarivelo A."/>
            <person name="Olsen R.A."/>
            <person name="Prost S."/>
            <person name="Tunstall T."/>
            <person name="Ryder O.A."/>
            <person name="Dalen L."/>
            <person name="Bruford M.W."/>
        </authorList>
    </citation>
    <scope>NUCLEOTIDE SEQUENCE [LARGE SCALE GENOMIC DNA]</scope>
    <source>
        <strain evidence="3">SBR-YM</strain>
        <tissue evidence="3">Skin</tissue>
    </source>
</reference>
<dbReference type="InterPro" id="IPR001909">
    <property type="entry name" value="KRAB"/>
</dbReference>
<dbReference type="CDD" id="cd07765">
    <property type="entry name" value="KRAB_A-box"/>
    <property type="match status" value="1"/>
</dbReference>
<dbReference type="AlphaFoldDB" id="A0A7J7FNC1"/>
<dbReference type="InterPro" id="IPR050169">
    <property type="entry name" value="Krueppel_C2H2_ZnF"/>
</dbReference>
<dbReference type="PANTHER" id="PTHR23232">
    <property type="entry name" value="KRAB DOMAIN C2H2 ZINC FINGER"/>
    <property type="match status" value="1"/>
</dbReference>
<protein>
    <recommendedName>
        <fullName evidence="2">KRAB domain-containing protein</fullName>
    </recommendedName>
</protein>
<dbReference type="PANTHER" id="PTHR23232:SF157">
    <property type="entry name" value="ZINC FINGER PROTEIN 525"/>
    <property type="match status" value="1"/>
</dbReference>
<dbReference type="SMART" id="SM00349">
    <property type="entry name" value="KRAB"/>
    <property type="match status" value="1"/>
</dbReference>
<feature type="region of interest" description="Disordered" evidence="1">
    <location>
        <begin position="1"/>
        <end position="61"/>
    </location>
</feature>
<dbReference type="Gene3D" id="6.10.140.140">
    <property type="match status" value="1"/>
</dbReference>
<proteinExistence type="predicted"/>
<gene>
    <name evidence="3" type="ORF">HPG69_007294</name>
</gene>
<feature type="compositionally biased region" description="Basic residues" evidence="1">
    <location>
        <begin position="1"/>
        <end position="12"/>
    </location>
</feature>
<feature type="domain" description="KRAB" evidence="2">
    <location>
        <begin position="222"/>
        <end position="293"/>
    </location>
</feature>
<dbReference type="Pfam" id="PF01352">
    <property type="entry name" value="KRAB"/>
    <property type="match status" value="1"/>
</dbReference>
<sequence>MTRRPHRRRHRPSHTDHGTRKRSVVNYVSQQTLRRWPNRDAASAGLCASAPSSGSRVRRCRGGSAPRTAGFAAAVAPGSEEEAGEGLRSVPGAPGSVRERAPRPSGTRAWEESERLASASVCGFPGSGLHFPSAPAAPAPLAPPFCGPVVNIFHCQLTSSHNILDSCLASVIRLCQKGFNHLPTCGLLALPSQDSALPQERNQEEEDPSAYGILKVMSLGSDLFRDVAVVFSQEEWDWLAPAQRDLYRDVMLETYSNLVSLGLAISKPDVISFLEQGKEPWMVEKAARGGLCPVLESWYDTKELSPKQHIYEGQSPQWEIMESLTGKFTFLFSPHLGGIKVVNSLEKAVSEMEDICFMTSQKP</sequence>
<evidence type="ECO:0000256" key="1">
    <source>
        <dbReference type="SAM" id="MobiDB-lite"/>
    </source>
</evidence>
<dbReference type="PROSITE" id="PS50805">
    <property type="entry name" value="KRAB"/>
    <property type="match status" value="1"/>
</dbReference>
<name>A0A7J7FNC1_DICBM</name>
<keyword evidence="4" id="KW-1185">Reference proteome</keyword>